<evidence type="ECO:0000259" key="5">
    <source>
        <dbReference type="Pfam" id="PF22692"/>
    </source>
</evidence>
<evidence type="ECO:0000256" key="2">
    <source>
        <dbReference type="RuleBase" id="RU362116"/>
    </source>
</evidence>
<dbReference type="Pfam" id="PF22692">
    <property type="entry name" value="LlgE_F_G_D1"/>
    <property type="match status" value="1"/>
</dbReference>
<evidence type="ECO:0000313" key="6">
    <source>
        <dbReference type="EMBL" id="GAE28499.1"/>
    </source>
</evidence>
<dbReference type="InterPro" id="IPR037925">
    <property type="entry name" value="FlgE/F/G-like"/>
</dbReference>
<dbReference type="AlphaFoldDB" id="W4QAV4"/>
<evidence type="ECO:0000256" key="1">
    <source>
        <dbReference type="ARBA" id="ARBA00009677"/>
    </source>
</evidence>
<evidence type="ECO:0000259" key="3">
    <source>
        <dbReference type="Pfam" id="PF00460"/>
    </source>
</evidence>
<dbReference type="InterPro" id="IPR001444">
    <property type="entry name" value="Flag_bb_rod_N"/>
</dbReference>
<feature type="domain" description="Flagellar basal body rod protein N-terminal" evidence="3">
    <location>
        <begin position="7"/>
        <end position="35"/>
    </location>
</feature>
<dbReference type="NCBIfam" id="TIGR03506">
    <property type="entry name" value="FlgEFG_subfam"/>
    <property type="match status" value="2"/>
</dbReference>
<keyword evidence="6" id="KW-0966">Cell projection</keyword>
<dbReference type="STRING" id="1236970.JCM9140_4743"/>
<feature type="domain" description="Flagellar basal-body/hook protein C-terminal" evidence="4">
    <location>
        <begin position="234"/>
        <end position="276"/>
    </location>
</feature>
<keyword evidence="2" id="KW-0975">Bacterial flagellum</keyword>
<accession>W4QAV4</accession>
<name>W4QAV4_9BACI</name>
<dbReference type="OrthoDB" id="9804559at2"/>
<dbReference type="Pfam" id="PF06429">
    <property type="entry name" value="Flg_bbr_C"/>
    <property type="match status" value="1"/>
</dbReference>
<organism evidence="6 7">
    <name type="scientific">Halalkalibacter wakoensis JCM 9140</name>
    <dbReference type="NCBI Taxonomy" id="1236970"/>
    <lineage>
        <taxon>Bacteria</taxon>
        <taxon>Bacillati</taxon>
        <taxon>Bacillota</taxon>
        <taxon>Bacilli</taxon>
        <taxon>Bacillales</taxon>
        <taxon>Bacillaceae</taxon>
        <taxon>Halalkalibacter</taxon>
    </lineage>
</organism>
<dbReference type="PANTHER" id="PTHR30435:SF19">
    <property type="entry name" value="FLAGELLAR BASAL-BODY ROD PROTEIN FLGG"/>
    <property type="match status" value="1"/>
</dbReference>
<dbReference type="SUPFAM" id="SSF117143">
    <property type="entry name" value="Flagellar hook protein flgE"/>
    <property type="match status" value="1"/>
</dbReference>
<comment type="subcellular location">
    <subcellularLocation>
        <location evidence="2">Bacterial flagellum basal body</location>
    </subcellularLocation>
</comment>
<keyword evidence="6" id="KW-0969">Cilium</keyword>
<keyword evidence="7" id="KW-1185">Reference proteome</keyword>
<evidence type="ECO:0000259" key="4">
    <source>
        <dbReference type="Pfam" id="PF06429"/>
    </source>
</evidence>
<dbReference type="InterPro" id="IPR020013">
    <property type="entry name" value="Flagellar_FlgE/F/G"/>
</dbReference>
<feature type="domain" description="Flagellar hook protein FlgE/F/G-like D1" evidence="5">
    <location>
        <begin position="103"/>
        <end position="173"/>
    </location>
</feature>
<dbReference type="InterPro" id="IPR010930">
    <property type="entry name" value="Flg_bb/hook_C_dom"/>
</dbReference>
<dbReference type="PANTHER" id="PTHR30435">
    <property type="entry name" value="FLAGELLAR PROTEIN"/>
    <property type="match status" value="1"/>
</dbReference>
<dbReference type="GO" id="GO:0009425">
    <property type="term" value="C:bacterial-type flagellum basal body"/>
    <property type="evidence" value="ECO:0007669"/>
    <property type="project" value="UniProtKB-SubCell"/>
</dbReference>
<dbReference type="GO" id="GO:0071978">
    <property type="term" value="P:bacterial-type flagellum-dependent swarming motility"/>
    <property type="evidence" value="ECO:0007669"/>
    <property type="project" value="TreeGrafter"/>
</dbReference>
<sequence>MNQSMITASVTMGQLQRKLDTISHNIANTNTTGFKSREATFSDLLFQQVNNQSREEYEVGRLTPNGIRVGTGAKIAQTAVRQDVGALMQTERQLDFALTEKNHFFRIETVENGAPVERITRDGAFYLTENPNNAQQLSLVTANGDFVLNGEGNRIAIPANFQSISFSQDGELEVTLRDGTMQNVGQLGLTNVLKPQLLDSVGNNLYRFPDLQALGFAVADVRADFAGNGQQVNQGFLEGSNVDLSREMNALIEAQRHYQFNSRSISMADEMSGLVNGLRR</sequence>
<comment type="caution">
    <text evidence="6">The sequence shown here is derived from an EMBL/GenBank/DDBJ whole genome shotgun (WGS) entry which is preliminary data.</text>
</comment>
<dbReference type="EMBL" id="BAUT01000114">
    <property type="protein sequence ID" value="GAE28499.1"/>
    <property type="molecule type" value="Genomic_DNA"/>
</dbReference>
<dbReference type="Pfam" id="PF00460">
    <property type="entry name" value="Flg_bb_rod"/>
    <property type="match status" value="1"/>
</dbReference>
<dbReference type="Proteomes" id="UP000018890">
    <property type="component" value="Unassembled WGS sequence"/>
</dbReference>
<proteinExistence type="inferred from homology"/>
<protein>
    <submittedName>
        <fullName evidence="6">Flagellar basal-body rod protein FlgG</fullName>
    </submittedName>
</protein>
<comment type="similarity">
    <text evidence="1 2">Belongs to the flagella basal body rod proteins family.</text>
</comment>
<evidence type="ECO:0000313" key="7">
    <source>
        <dbReference type="Proteomes" id="UP000018890"/>
    </source>
</evidence>
<dbReference type="RefSeq" id="WP_034751383.1">
    <property type="nucleotide sequence ID" value="NZ_BAUT01000114.1"/>
</dbReference>
<gene>
    <name evidence="6" type="ORF">JCM9140_4743</name>
</gene>
<dbReference type="InterPro" id="IPR053967">
    <property type="entry name" value="LlgE_F_G-like_D1"/>
</dbReference>
<reference evidence="6" key="1">
    <citation type="journal article" date="2014" name="Genome Announc.">
        <title>Draft Genome Sequences of Three Alkaliphilic Bacillus Strains, Bacillus wakoensis JCM 9140T, Bacillus akibai JCM 9157T, and Bacillus hemicellulosilyticus JCM 9152T.</title>
        <authorList>
            <person name="Yuki M."/>
            <person name="Oshima K."/>
            <person name="Suda W."/>
            <person name="Oshida Y."/>
            <person name="Kitamura K."/>
            <person name="Iida T."/>
            <person name="Hattori M."/>
            <person name="Ohkuma M."/>
        </authorList>
    </citation>
    <scope>NUCLEOTIDE SEQUENCE [LARGE SCALE GENOMIC DNA]</scope>
    <source>
        <strain evidence="6">JCM 9140</strain>
    </source>
</reference>
<keyword evidence="6" id="KW-0282">Flagellum</keyword>